<dbReference type="KEGG" id="bco:Bcell_4184"/>
<proteinExistence type="predicted"/>
<organism evidence="2 3">
    <name type="scientific">Evansella cellulosilytica (strain ATCC 21833 / DSM 2522 / FERM P-1141 / JCM 9156 / N-4)</name>
    <name type="common">Bacillus cellulosilyticus</name>
    <dbReference type="NCBI Taxonomy" id="649639"/>
    <lineage>
        <taxon>Bacteria</taxon>
        <taxon>Bacillati</taxon>
        <taxon>Bacillota</taxon>
        <taxon>Bacilli</taxon>
        <taxon>Bacillales</taxon>
        <taxon>Bacillaceae</taxon>
        <taxon>Evansella</taxon>
    </lineage>
</organism>
<feature type="signal peptide" evidence="1">
    <location>
        <begin position="1"/>
        <end position="21"/>
    </location>
</feature>
<dbReference type="Gene3D" id="1.10.4030.10">
    <property type="entry name" value="Porin chaperone SurA, peptide-binding domain"/>
    <property type="match status" value="1"/>
</dbReference>
<reference evidence="2 3" key="1">
    <citation type="submission" date="2010-12" db="EMBL/GenBank/DDBJ databases">
        <title>Complete sequence of Bacillus cellulosilyticus DSM 2522.</title>
        <authorList>
            <consortium name="US DOE Joint Genome Institute"/>
            <person name="Lucas S."/>
            <person name="Copeland A."/>
            <person name="Lapidus A."/>
            <person name="Cheng J.-F."/>
            <person name="Bruce D."/>
            <person name="Goodwin L."/>
            <person name="Pitluck S."/>
            <person name="Chertkov O."/>
            <person name="Detter J.C."/>
            <person name="Han C."/>
            <person name="Tapia R."/>
            <person name="Land M."/>
            <person name="Hauser L."/>
            <person name="Jeffries C."/>
            <person name="Kyrpides N."/>
            <person name="Ivanova N."/>
            <person name="Mikhailova N."/>
            <person name="Brumm P."/>
            <person name="Mead D."/>
            <person name="Woyke T."/>
        </authorList>
    </citation>
    <scope>NUCLEOTIDE SEQUENCE [LARGE SCALE GENOMIC DNA]</scope>
    <source>
        <strain evidence="3">ATCC 21833 / DSM 2522 / FERM P-1141 / JCM 9156 / N-4</strain>
    </source>
</reference>
<dbReference type="PANTHER" id="PTHR47245">
    <property type="entry name" value="PEPTIDYLPROLYL ISOMERASE"/>
    <property type="match status" value="1"/>
</dbReference>
<evidence type="ECO:0000256" key="1">
    <source>
        <dbReference type="SAM" id="SignalP"/>
    </source>
</evidence>
<accession>E6TY92</accession>
<dbReference type="SUPFAM" id="SSF109998">
    <property type="entry name" value="Triger factor/SurA peptide-binding domain-like"/>
    <property type="match status" value="1"/>
</dbReference>
<feature type="chain" id="PRO_5039360288" description="Peptidylprolyl isomerase" evidence="1">
    <location>
        <begin position="22"/>
        <end position="266"/>
    </location>
</feature>
<sequence precursor="true">MLKKKFGLSLLTLALAVGLMACGDNDETDEVGEDLDIDTEIEDQLDLTEEGVPDTESLVDAEDYPDVIATVNGEDIGKEDFVALLEQHLMQQASMGLTLDMEGSDEILAMLEEDVANQLINQRVVYQKAQEEGFDATDEEIDEELELIRMQYQIESEEMLIEILEADGVSVDDFRQDIAQYISGEKFLDSRIDTTTVSDEAVQEEYDEYVARVQEAIEQSGEEMDIPEIEDVRADIESYLMNQQRQELESEVIQQLREESDVTIHI</sequence>
<evidence type="ECO:0000313" key="2">
    <source>
        <dbReference type="EMBL" id="ADU32411.1"/>
    </source>
</evidence>
<dbReference type="HOGENOM" id="CLU_091247_0_0_9"/>
<dbReference type="PANTHER" id="PTHR47245:SF2">
    <property type="entry name" value="PEPTIDYL-PROLYL CIS-TRANS ISOMERASE HP_0175-RELATED"/>
    <property type="match status" value="1"/>
</dbReference>
<protein>
    <recommendedName>
        <fullName evidence="4">Peptidylprolyl isomerase</fullName>
    </recommendedName>
</protein>
<dbReference type="RefSeq" id="WP_013490737.1">
    <property type="nucleotide sequence ID" value="NC_014829.1"/>
</dbReference>
<gene>
    <name evidence="2" type="ordered locus">Bcell_4184</name>
</gene>
<evidence type="ECO:0000313" key="3">
    <source>
        <dbReference type="Proteomes" id="UP000001401"/>
    </source>
</evidence>
<dbReference type="Proteomes" id="UP000001401">
    <property type="component" value="Chromosome"/>
</dbReference>
<dbReference type="AlphaFoldDB" id="E6TY92"/>
<dbReference type="eggNOG" id="COG0760">
    <property type="taxonomic scope" value="Bacteria"/>
</dbReference>
<dbReference type="InterPro" id="IPR050245">
    <property type="entry name" value="PrsA_foldase"/>
</dbReference>
<dbReference type="PROSITE" id="PS51257">
    <property type="entry name" value="PROKAR_LIPOPROTEIN"/>
    <property type="match status" value="1"/>
</dbReference>
<dbReference type="OrthoDB" id="2972868at2"/>
<name>E6TY92_EVAC2</name>
<dbReference type="EMBL" id="CP002394">
    <property type="protein sequence ID" value="ADU32411.1"/>
    <property type="molecule type" value="Genomic_DNA"/>
</dbReference>
<dbReference type="STRING" id="649639.Bcell_4184"/>
<dbReference type="Pfam" id="PF13624">
    <property type="entry name" value="SurA_N_3"/>
    <property type="match status" value="1"/>
</dbReference>
<keyword evidence="3" id="KW-1185">Reference proteome</keyword>
<keyword evidence="1" id="KW-0732">Signal</keyword>
<evidence type="ECO:0008006" key="4">
    <source>
        <dbReference type="Google" id="ProtNLM"/>
    </source>
</evidence>
<dbReference type="InterPro" id="IPR027304">
    <property type="entry name" value="Trigger_fact/SurA_dom_sf"/>
</dbReference>